<evidence type="ECO:0008006" key="7">
    <source>
        <dbReference type="Google" id="ProtNLM"/>
    </source>
</evidence>
<evidence type="ECO:0000313" key="6">
    <source>
        <dbReference type="Proteomes" id="UP001085076"/>
    </source>
</evidence>
<dbReference type="Gene3D" id="1.25.40.10">
    <property type="entry name" value="Tetratricopeptide repeat domain"/>
    <property type="match status" value="5"/>
</dbReference>
<name>A0A9D5CHJ6_9LILI</name>
<evidence type="ECO:0000256" key="1">
    <source>
        <dbReference type="ARBA" id="ARBA00007626"/>
    </source>
</evidence>
<sequence length="589" mass="64732">MRRAALLLSNRTSSSSSSSAAATTASSPIPSFPDHDIASQTPSSSPSSPTQDCSKTPPSRASPRLSLLSTSLISFYRSPSASTPPCPSSAGSPAAPASATPSTPTAPFSGSSITPDSMHHPRRSPANPAGFLHIRFYNDGNDGCRPNAHTLAVLIHGLCKEKRLADAEVLLSESSGRGLVPNVVCYNVLVHGYCKKGEIDAAWRIMEYTRTYNELIHGYCEAGKVPEAMALLSKMSEAGVCPSVVTYTALICGYCKKREIDAALRIMESMALNRCRPDTRTYNELIHGYCEAGKVHEAMALLSKMNEAGVCPSVVTYTALIHGYCKKGEIDSAFRLLDLISGNCLVPDQRTYSILIDALCKNGRTEEAYSLFNSLGKKNIRAHEEKGVEPTVLTYNMFIRTHCSEGSLKEAENLMAEMNDNGPMLLFERKYIDRLSAYHLEVWNAVKMDKIHELLEQMNSRGSIPDVNTYDVLIKCLCNCGRIEEAKHLLFLMEEATISPSEDIYTALAYVMMEAVRRLDFCLGTYLGKGIIMMKSHGKFSLMAYLRKVVLSFAVMRILCSVFPDNYGGRNMVSCAGLWKRLVICNHVW</sequence>
<dbReference type="InterPro" id="IPR002885">
    <property type="entry name" value="PPR_rpt"/>
</dbReference>
<dbReference type="PROSITE" id="PS51375">
    <property type="entry name" value="PPR"/>
    <property type="match status" value="8"/>
</dbReference>
<dbReference type="Pfam" id="PF13041">
    <property type="entry name" value="PPR_2"/>
    <property type="match status" value="2"/>
</dbReference>
<keyword evidence="6" id="KW-1185">Reference proteome</keyword>
<evidence type="ECO:0000256" key="4">
    <source>
        <dbReference type="SAM" id="MobiDB-lite"/>
    </source>
</evidence>
<feature type="compositionally biased region" description="Low complexity" evidence="4">
    <location>
        <begin position="39"/>
        <end position="64"/>
    </location>
</feature>
<protein>
    <recommendedName>
        <fullName evidence="7">Pentatricopeptide repeat-containing protein</fullName>
    </recommendedName>
</protein>
<organism evidence="5 6">
    <name type="scientific">Dioscorea zingiberensis</name>
    <dbReference type="NCBI Taxonomy" id="325984"/>
    <lineage>
        <taxon>Eukaryota</taxon>
        <taxon>Viridiplantae</taxon>
        <taxon>Streptophyta</taxon>
        <taxon>Embryophyta</taxon>
        <taxon>Tracheophyta</taxon>
        <taxon>Spermatophyta</taxon>
        <taxon>Magnoliopsida</taxon>
        <taxon>Liliopsida</taxon>
        <taxon>Dioscoreales</taxon>
        <taxon>Dioscoreaceae</taxon>
        <taxon>Dioscorea</taxon>
    </lineage>
</organism>
<dbReference type="Proteomes" id="UP001085076">
    <property type="component" value="Miscellaneous, Linkage group lg05"/>
</dbReference>
<dbReference type="Pfam" id="PF12854">
    <property type="entry name" value="PPR_1"/>
    <property type="match status" value="5"/>
</dbReference>
<feature type="repeat" description="PPR" evidence="3">
    <location>
        <begin position="243"/>
        <end position="277"/>
    </location>
</feature>
<feature type="compositionally biased region" description="Low complexity" evidence="4">
    <location>
        <begin position="88"/>
        <end position="112"/>
    </location>
</feature>
<dbReference type="NCBIfam" id="TIGR00756">
    <property type="entry name" value="PPR"/>
    <property type="match status" value="9"/>
</dbReference>
<feature type="repeat" description="PPR" evidence="3">
    <location>
        <begin position="348"/>
        <end position="382"/>
    </location>
</feature>
<comment type="caution">
    <text evidence="5">The sequence shown here is derived from an EMBL/GenBank/DDBJ whole genome shotgun (WGS) entry which is preliminary data.</text>
</comment>
<reference evidence="5" key="1">
    <citation type="submission" date="2021-03" db="EMBL/GenBank/DDBJ databases">
        <authorList>
            <person name="Li Z."/>
            <person name="Yang C."/>
        </authorList>
    </citation>
    <scope>NUCLEOTIDE SEQUENCE</scope>
    <source>
        <strain evidence="5">Dzin_1.0</strain>
        <tissue evidence="5">Leaf</tissue>
    </source>
</reference>
<keyword evidence="2" id="KW-0677">Repeat</keyword>
<dbReference type="InterPro" id="IPR011990">
    <property type="entry name" value="TPR-like_helical_dom_sf"/>
</dbReference>
<dbReference type="OrthoDB" id="822380at2759"/>
<comment type="similarity">
    <text evidence="1">Belongs to the PPR family. P subfamily.</text>
</comment>
<feature type="repeat" description="PPR" evidence="3">
    <location>
        <begin position="278"/>
        <end position="312"/>
    </location>
</feature>
<dbReference type="PANTHER" id="PTHR47941">
    <property type="entry name" value="PENTATRICOPEPTIDE REPEAT-CONTAINING PROTEIN 3, MITOCHONDRIAL"/>
    <property type="match status" value="1"/>
</dbReference>
<feature type="repeat" description="PPR" evidence="3">
    <location>
        <begin position="147"/>
        <end position="181"/>
    </location>
</feature>
<dbReference type="AlphaFoldDB" id="A0A9D5CHJ6"/>
<accession>A0A9D5CHJ6</accession>
<dbReference type="EMBL" id="JAGGNH010000005">
    <property type="protein sequence ID" value="KAJ0973461.1"/>
    <property type="molecule type" value="Genomic_DNA"/>
</dbReference>
<dbReference type="SUPFAM" id="SSF81901">
    <property type="entry name" value="HCP-like"/>
    <property type="match status" value="1"/>
</dbReference>
<feature type="compositionally biased region" description="Low complexity" evidence="4">
    <location>
        <begin position="1"/>
        <end position="27"/>
    </location>
</feature>
<evidence type="ECO:0000313" key="5">
    <source>
        <dbReference type="EMBL" id="KAJ0973461.1"/>
    </source>
</evidence>
<evidence type="ECO:0000256" key="2">
    <source>
        <dbReference type="ARBA" id="ARBA00022737"/>
    </source>
</evidence>
<feature type="region of interest" description="Disordered" evidence="4">
    <location>
        <begin position="83"/>
        <end position="125"/>
    </location>
</feature>
<feature type="repeat" description="PPR" evidence="3">
    <location>
        <begin position="466"/>
        <end position="500"/>
    </location>
</feature>
<proteinExistence type="inferred from homology"/>
<feature type="repeat" description="PPR" evidence="3">
    <location>
        <begin position="208"/>
        <end position="242"/>
    </location>
</feature>
<feature type="region of interest" description="Disordered" evidence="4">
    <location>
        <begin position="1"/>
        <end position="64"/>
    </location>
</feature>
<feature type="repeat" description="PPR" evidence="3">
    <location>
        <begin position="313"/>
        <end position="347"/>
    </location>
</feature>
<evidence type="ECO:0000256" key="3">
    <source>
        <dbReference type="PROSITE-ProRule" id="PRU00708"/>
    </source>
</evidence>
<feature type="repeat" description="PPR" evidence="3">
    <location>
        <begin position="391"/>
        <end position="425"/>
    </location>
</feature>
<gene>
    <name evidence="5" type="ORF">J5N97_021420</name>
</gene>
<reference evidence="5" key="2">
    <citation type="journal article" date="2022" name="Hortic Res">
        <title>The genome of Dioscorea zingiberensis sheds light on the biosynthesis, origin and evolution of the medicinally important diosgenin saponins.</title>
        <authorList>
            <person name="Li Y."/>
            <person name="Tan C."/>
            <person name="Li Z."/>
            <person name="Guo J."/>
            <person name="Li S."/>
            <person name="Chen X."/>
            <person name="Wang C."/>
            <person name="Dai X."/>
            <person name="Yang H."/>
            <person name="Song W."/>
            <person name="Hou L."/>
            <person name="Xu J."/>
            <person name="Tong Z."/>
            <person name="Xu A."/>
            <person name="Yuan X."/>
            <person name="Wang W."/>
            <person name="Yang Q."/>
            <person name="Chen L."/>
            <person name="Sun Z."/>
            <person name="Wang K."/>
            <person name="Pan B."/>
            <person name="Chen J."/>
            <person name="Bao Y."/>
            <person name="Liu F."/>
            <person name="Qi X."/>
            <person name="Gang D.R."/>
            <person name="Wen J."/>
            <person name="Li J."/>
        </authorList>
    </citation>
    <scope>NUCLEOTIDE SEQUENCE</scope>
    <source>
        <strain evidence="5">Dzin_1.0</strain>
    </source>
</reference>